<dbReference type="InterPro" id="IPR038714">
    <property type="entry name" value="YfeY-like_sf"/>
</dbReference>
<reference evidence="1 2" key="1">
    <citation type="journal article" date="2017" name="Nat. Microbiol.">
        <title>Natural product diversity associated with the nematode symbionts Photorhabdus and Xenorhabdus.</title>
        <authorList>
            <person name="Tobias N.J."/>
            <person name="Wolff H."/>
            <person name="Djahanschiri B."/>
            <person name="Grundmann F."/>
            <person name="Kronenwerth M."/>
            <person name="Shi Y.M."/>
            <person name="Simonyi S."/>
            <person name="Grun P."/>
            <person name="Shapiro-Ilan D."/>
            <person name="Pidot S.J."/>
            <person name="Stinear T.P."/>
            <person name="Ebersberger I."/>
            <person name="Bode H.B."/>
        </authorList>
    </citation>
    <scope>NUCLEOTIDE SEQUENCE [LARGE SCALE GENOMIC DNA]</scope>
    <source>
        <strain evidence="1 2">DSM 17904</strain>
    </source>
</reference>
<evidence type="ECO:0000313" key="1">
    <source>
        <dbReference type="EMBL" id="PHM64573.1"/>
    </source>
</evidence>
<evidence type="ECO:0000313" key="2">
    <source>
        <dbReference type="Proteomes" id="UP000222366"/>
    </source>
</evidence>
<dbReference type="RefSeq" id="WP_099125435.1">
    <property type="nucleotide sequence ID" value="NZ_CAWNRH010000101.1"/>
</dbReference>
<name>A0A2D0KMB2_9GAMM</name>
<proteinExistence type="predicted"/>
<gene>
    <name evidence="1" type="ORF">Xsto_02847</name>
</gene>
<dbReference type="Proteomes" id="UP000222366">
    <property type="component" value="Unassembled WGS sequence"/>
</dbReference>
<dbReference type="Gene3D" id="2.60.460.10">
    <property type="entry name" value="protein yfey like domain"/>
    <property type="match status" value="1"/>
</dbReference>
<accession>A0A2D0KMB2</accession>
<dbReference type="InterPro" id="IPR010938">
    <property type="entry name" value="DUF1131"/>
</dbReference>
<dbReference type="AlphaFoldDB" id="A0A2D0KMB2"/>
<organism evidence="1 2">
    <name type="scientific">Xenorhabdus stockiae</name>
    <dbReference type="NCBI Taxonomy" id="351614"/>
    <lineage>
        <taxon>Bacteria</taxon>
        <taxon>Pseudomonadati</taxon>
        <taxon>Pseudomonadota</taxon>
        <taxon>Gammaproteobacteria</taxon>
        <taxon>Enterobacterales</taxon>
        <taxon>Morganellaceae</taxon>
        <taxon>Xenorhabdus</taxon>
    </lineage>
</organism>
<dbReference type="NCBIfam" id="NF007990">
    <property type="entry name" value="PRK10718.1"/>
    <property type="match status" value="1"/>
</dbReference>
<keyword evidence="2" id="KW-1185">Reference proteome</keyword>
<protein>
    <submittedName>
        <fullName evidence="1">RpoE-regulated lipoprotein</fullName>
    </submittedName>
</protein>
<dbReference type="Pfam" id="PF06572">
    <property type="entry name" value="DUF1131"/>
    <property type="match status" value="1"/>
</dbReference>
<sequence>MKRYFLFSLLFKKRIMAFSGLIGGSLLLTACAGTSGFSWSSLSPLNWFSHTLEVSEQGVGKVNKQTDMNLSVIQQGLDNRYRLRSGMEMKNGQFFSVIQGMEGDQVRIELSGLNNGKVAHIIILDEGIKTAWGTKIGTSFSTLYDKAYGACQRSDDIITVQQEIVCIAPQSRNISYVFTGTWNGSEELLPPDDVLKTWKISRIIWKAN</sequence>
<keyword evidence="1" id="KW-0449">Lipoprotein</keyword>
<comment type="caution">
    <text evidence="1">The sequence shown here is derived from an EMBL/GenBank/DDBJ whole genome shotgun (WGS) entry which is preliminary data.</text>
</comment>
<dbReference type="PROSITE" id="PS51257">
    <property type="entry name" value="PROKAR_LIPOPROTEIN"/>
    <property type="match status" value="1"/>
</dbReference>
<dbReference type="EMBL" id="NJAJ01000027">
    <property type="protein sequence ID" value="PHM64573.1"/>
    <property type="molecule type" value="Genomic_DNA"/>
</dbReference>